<keyword evidence="2" id="KW-0479">Metal-binding</keyword>
<evidence type="ECO:0000256" key="1">
    <source>
        <dbReference type="ARBA" id="ARBA00010716"/>
    </source>
</evidence>
<proteinExistence type="inferred from homology"/>
<dbReference type="InterPro" id="IPR003764">
    <property type="entry name" value="GlcNAc_6-P_deAcase"/>
</dbReference>
<dbReference type="EC" id="3.5.1.25" evidence="7"/>
<evidence type="ECO:0000256" key="5">
    <source>
        <dbReference type="PIRNR" id="PIRNR038994"/>
    </source>
</evidence>
<dbReference type="GO" id="GO:0008448">
    <property type="term" value="F:N-acetylglucosamine-6-phosphate deacetylase activity"/>
    <property type="evidence" value="ECO:0007669"/>
    <property type="project" value="UniProtKB-EC"/>
</dbReference>
<dbReference type="InterPro" id="IPR011059">
    <property type="entry name" value="Metal-dep_hydrolase_composite"/>
</dbReference>
<dbReference type="NCBIfam" id="TIGR00221">
    <property type="entry name" value="nagA"/>
    <property type="match status" value="1"/>
</dbReference>
<dbReference type="EMBL" id="JBHUJD010000006">
    <property type="protein sequence ID" value="MFD2309994.1"/>
    <property type="molecule type" value="Genomic_DNA"/>
</dbReference>
<gene>
    <name evidence="7" type="primary">nagA</name>
    <name evidence="7" type="ORF">ACFSKX_06135</name>
</gene>
<dbReference type="PANTHER" id="PTHR11113">
    <property type="entry name" value="N-ACETYLGLUCOSAMINE-6-PHOSPHATE DEACETYLASE"/>
    <property type="match status" value="1"/>
</dbReference>
<dbReference type="InterPro" id="IPR006680">
    <property type="entry name" value="Amidohydro-rel"/>
</dbReference>
<dbReference type="Pfam" id="PF01979">
    <property type="entry name" value="Amidohydro_1"/>
    <property type="match status" value="1"/>
</dbReference>
<comment type="similarity">
    <text evidence="1 5">Belongs to the metallo-dependent hydrolases superfamily. NagA family.</text>
</comment>
<dbReference type="RefSeq" id="WP_265719958.1">
    <property type="nucleotide sequence ID" value="NZ_JAPIVK010000001.1"/>
</dbReference>
<evidence type="ECO:0000256" key="4">
    <source>
        <dbReference type="ARBA" id="ARBA00023277"/>
    </source>
</evidence>
<dbReference type="Proteomes" id="UP001597425">
    <property type="component" value="Unassembled WGS sequence"/>
</dbReference>
<feature type="domain" description="Amidohydrolase-related" evidence="6">
    <location>
        <begin position="52"/>
        <end position="380"/>
    </location>
</feature>
<keyword evidence="4 5" id="KW-0119">Carbohydrate metabolism</keyword>
<protein>
    <submittedName>
        <fullName evidence="7">N-acetylglucosamine-6-phosphate deacetylase</fullName>
        <ecNumber evidence="7">3.5.1.25</ecNumber>
    </submittedName>
</protein>
<dbReference type="SUPFAM" id="SSF51556">
    <property type="entry name" value="Metallo-dependent hydrolases"/>
    <property type="match status" value="1"/>
</dbReference>
<evidence type="ECO:0000256" key="2">
    <source>
        <dbReference type="ARBA" id="ARBA00022723"/>
    </source>
</evidence>
<keyword evidence="3 5" id="KW-0378">Hydrolase</keyword>
<dbReference type="InterPro" id="IPR032466">
    <property type="entry name" value="Metal_Hydrolase"/>
</dbReference>
<dbReference type="PIRSF" id="PIRSF038994">
    <property type="entry name" value="NagA"/>
    <property type="match status" value="1"/>
</dbReference>
<evidence type="ECO:0000256" key="3">
    <source>
        <dbReference type="ARBA" id="ARBA00022801"/>
    </source>
</evidence>
<dbReference type="CDD" id="cd00854">
    <property type="entry name" value="NagA"/>
    <property type="match status" value="1"/>
</dbReference>
<accession>A0ABW5EA83</accession>
<name>A0ABW5EA83_9GAMM</name>
<evidence type="ECO:0000313" key="7">
    <source>
        <dbReference type="EMBL" id="MFD2309994.1"/>
    </source>
</evidence>
<dbReference type="Gene3D" id="3.20.20.140">
    <property type="entry name" value="Metal-dependent hydrolases"/>
    <property type="match status" value="1"/>
</dbReference>
<reference evidence="8" key="1">
    <citation type="journal article" date="2019" name="Int. J. Syst. Evol. Microbiol.">
        <title>The Global Catalogue of Microorganisms (GCM) 10K type strain sequencing project: providing services to taxonomists for standard genome sequencing and annotation.</title>
        <authorList>
            <consortium name="The Broad Institute Genomics Platform"/>
            <consortium name="The Broad Institute Genome Sequencing Center for Infectious Disease"/>
            <person name="Wu L."/>
            <person name="Ma J."/>
        </authorList>
    </citation>
    <scope>NUCLEOTIDE SEQUENCE [LARGE SCALE GENOMIC DNA]</scope>
    <source>
        <strain evidence="8">KCTC 12848</strain>
    </source>
</reference>
<dbReference type="SUPFAM" id="SSF51338">
    <property type="entry name" value="Composite domain of metallo-dependent hydrolases"/>
    <property type="match status" value="1"/>
</dbReference>
<comment type="caution">
    <text evidence="7">The sequence shown here is derived from an EMBL/GenBank/DDBJ whole genome shotgun (WGS) entry which is preliminary data.</text>
</comment>
<evidence type="ECO:0000259" key="6">
    <source>
        <dbReference type="Pfam" id="PF01979"/>
    </source>
</evidence>
<keyword evidence="8" id="KW-1185">Reference proteome</keyword>
<sequence>MNQNNYCLKAKQILAEERDYKYHYLQIRDGKIAAIAAQPDPELPLIDLGEATLIPGLIDLHIHGREGCDVMDARMDSMATISRSLAAHGVTGFLATTVTSSWKETLAAMDTLGRAAQMRMPGARVLGGYSEGLFFTNEHKGAHNERYFLAPTRDRIDQLIAASHGQLKVLALAPEIEGAREIIGYLRQQGLRVMLGHTDANYDQTSAALHAGACGGVHVFNGMRGIHHREPGCTGAVLMDDANVEVIADGVHLHPAILQMICKLKEREQITLISDCINAGGLANGRYTLGKMEVALENGIARTDSGSLAGSTLTLERAAANLHKLAGIDFRDAVHMASLSPAQFLGIDHHTGSIATGKDADIAVLDDDGQVRATLHRGEWIYDNPTETNM</sequence>
<dbReference type="PANTHER" id="PTHR11113:SF14">
    <property type="entry name" value="N-ACETYLGLUCOSAMINE-6-PHOSPHATE DEACETYLASE"/>
    <property type="match status" value="1"/>
</dbReference>
<organism evidence="7 8">
    <name type="scientific">Microbulbifer halophilus</name>
    <dbReference type="NCBI Taxonomy" id="453963"/>
    <lineage>
        <taxon>Bacteria</taxon>
        <taxon>Pseudomonadati</taxon>
        <taxon>Pseudomonadota</taxon>
        <taxon>Gammaproteobacteria</taxon>
        <taxon>Cellvibrionales</taxon>
        <taxon>Microbulbiferaceae</taxon>
        <taxon>Microbulbifer</taxon>
    </lineage>
</organism>
<evidence type="ECO:0000313" key="8">
    <source>
        <dbReference type="Proteomes" id="UP001597425"/>
    </source>
</evidence>
<dbReference type="Gene3D" id="2.30.40.10">
    <property type="entry name" value="Urease, subunit C, domain 1"/>
    <property type="match status" value="1"/>
</dbReference>